<dbReference type="EMBL" id="FXTZ01000016">
    <property type="protein sequence ID" value="SMP33750.1"/>
    <property type="molecule type" value="Genomic_DNA"/>
</dbReference>
<organism evidence="1 2">
    <name type="scientific">Chryseobacterium profundimaris</name>
    <dbReference type="NCBI Taxonomy" id="1387275"/>
    <lineage>
        <taxon>Bacteria</taxon>
        <taxon>Pseudomonadati</taxon>
        <taxon>Bacteroidota</taxon>
        <taxon>Flavobacteriia</taxon>
        <taxon>Flavobacteriales</taxon>
        <taxon>Weeksellaceae</taxon>
        <taxon>Chryseobacterium group</taxon>
        <taxon>Chryseobacterium</taxon>
    </lineage>
</organism>
<evidence type="ECO:0000313" key="1">
    <source>
        <dbReference type="EMBL" id="SMP33750.1"/>
    </source>
</evidence>
<gene>
    <name evidence="1" type="ORF">SAMN06264346_11661</name>
</gene>
<accession>A0ABY1PHS4</accession>
<dbReference type="SUPFAM" id="SSF51735">
    <property type="entry name" value="NAD(P)-binding Rossmann-fold domains"/>
    <property type="match status" value="1"/>
</dbReference>
<dbReference type="PANTHER" id="PTHR43431:SF7">
    <property type="entry name" value="OXIDOREDUCTASE, SHORT CHAIN DEHYDROGENASE_REDUCTASE FAMILY (AFU_ORTHOLOGUE AFUA_5G14000)"/>
    <property type="match status" value="1"/>
</dbReference>
<name>A0ABY1PHS4_9FLAO</name>
<dbReference type="RefSeq" id="WP_283423594.1">
    <property type="nucleotide sequence ID" value="NZ_FXTZ01000016.1"/>
</dbReference>
<sequence length="223" mass="24023">MKTIVIVGAGSGLGLSIAKKFGENGFRVALIARNREKLNGLVTELNKSGIEAAAFTADITDKVQISSAFDAIREKYGFIDVLEYSPIPNVQNLAGTLAVNEENALQQFQFNVLGAISCIGEVLPSMLEKHTGALLFTTGGSSIHPTPMMGNVGIAMAGLRNHVLNLNTELSDKGIYAGHIGIGVWMQEGSGVQDKIAETWYDIYSKRDRAEEYISEDRLTSVS</sequence>
<dbReference type="Pfam" id="PF00106">
    <property type="entry name" value="adh_short"/>
    <property type="match status" value="1"/>
</dbReference>
<dbReference type="PANTHER" id="PTHR43431">
    <property type="entry name" value="OXIDOREDUCTASE, SHORT CHAIN DEHYDROGENASE/REDUCTASE FAMILY (AFU_ORTHOLOGUE AFUA_5G14000)"/>
    <property type="match status" value="1"/>
</dbReference>
<dbReference type="Proteomes" id="UP001157960">
    <property type="component" value="Unassembled WGS sequence"/>
</dbReference>
<keyword evidence="2" id="KW-1185">Reference proteome</keyword>
<protein>
    <submittedName>
        <fullName evidence="1">Short-chain dehydrogenase</fullName>
    </submittedName>
</protein>
<dbReference type="InterPro" id="IPR036291">
    <property type="entry name" value="NAD(P)-bd_dom_sf"/>
</dbReference>
<dbReference type="CDD" id="cd05233">
    <property type="entry name" value="SDR_c"/>
    <property type="match status" value="1"/>
</dbReference>
<comment type="caution">
    <text evidence="1">The sequence shown here is derived from an EMBL/GenBank/DDBJ whole genome shotgun (WGS) entry which is preliminary data.</text>
</comment>
<evidence type="ECO:0000313" key="2">
    <source>
        <dbReference type="Proteomes" id="UP001157960"/>
    </source>
</evidence>
<dbReference type="Gene3D" id="3.40.50.720">
    <property type="entry name" value="NAD(P)-binding Rossmann-like Domain"/>
    <property type="match status" value="1"/>
</dbReference>
<reference evidence="1 2" key="1">
    <citation type="submission" date="2017-05" db="EMBL/GenBank/DDBJ databases">
        <authorList>
            <person name="Varghese N."/>
            <person name="Submissions S."/>
        </authorList>
    </citation>
    <scope>NUCLEOTIDE SEQUENCE [LARGE SCALE GENOMIC DNA]</scope>
    <source>
        <strain evidence="1 2">DSM 28214</strain>
    </source>
</reference>
<proteinExistence type="predicted"/>
<dbReference type="InterPro" id="IPR002347">
    <property type="entry name" value="SDR_fam"/>
</dbReference>